<accession>A0A8H6Z9D9</accession>
<evidence type="ECO:0000313" key="2">
    <source>
        <dbReference type="Proteomes" id="UP000620124"/>
    </source>
</evidence>
<protein>
    <submittedName>
        <fullName evidence="1">Uncharacterized protein</fullName>
    </submittedName>
</protein>
<dbReference type="AlphaFoldDB" id="A0A8H6Z9D9"/>
<dbReference type="OrthoDB" id="3253976at2759"/>
<sequence length="261" mass="28317">MADLIRSAKSGSDWTENDLHAYHIRVVYQDAATFFQIPGPGLPAPAVQHPAVLTLSGPATATDASVYQFLRTMDLAMLPVDAEESAVDDFAVLLLQELGYVPVGRVIRTRKDIPLVICGENRHAKTDVCIIDDGGILLLVQEDKRHADGGNPVPQLVAEAIAAFHSNNVTREQTLGLPPLPSKVVPGITMKGTSPIFFKLPISQELVSAVIGGVYPATETIVQAHLPAIPRPAERLNEGMKPQDNRLIIMSCYEAFKQFVH</sequence>
<proteinExistence type="predicted"/>
<dbReference type="Proteomes" id="UP000620124">
    <property type="component" value="Unassembled WGS sequence"/>
</dbReference>
<dbReference type="EMBL" id="JACAZI010000001">
    <property type="protein sequence ID" value="KAF7372156.1"/>
    <property type="molecule type" value="Genomic_DNA"/>
</dbReference>
<gene>
    <name evidence="1" type="ORF">MVEN_00074700</name>
</gene>
<organism evidence="1 2">
    <name type="scientific">Mycena venus</name>
    <dbReference type="NCBI Taxonomy" id="2733690"/>
    <lineage>
        <taxon>Eukaryota</taxon>
        <taxon>Fungi</taxon>
        <taxon>Dikarya</taxon>
        <taxon>Basidiomycota</taxon>
        <taxon>Agaricomycotina</taxon>
        <taxon>Agaricomycetes</taxon>
        <taxon>Agaricomycetidae</taxon>
        <taxon>Agaricales</taxon>
        <taxon>Marasmiineae</taxon>
        <taxon>Mycenaceae</taxon>
        <taxon>Mycena</taxon>
    </lineage>
</organism>
<name>A0A8H6Z9D9_9AGAR</name>
<comment type="caution">
    <text evidence="1">The sequence shown here is derived from an EMBL/GenBank/DDBJ whole genome shotgun (WGS) entry which is preliminary data.</text>
</comment>
<reference evidence="1" key="1">
    <citation type="submission" date="2020-05" db="EMBL/GenBank/DDBJ databases">
        <title>Mycena genomes resolve the evolution of fungal bioluminescence.</title>
        <authorList>
            <person name="Tsai I.J."/>
        </authorList>
    </citation>
    <scope>NUCLEOTIDE SEQUENCE</scope>
    <source>
        <strain evidence="1">CCC161011</strain>
    </source>
</reference>
<keyword evidence="2" id="KW-1185">Reference proteome</keyword>
<evidence type="ECO:0000313" key="1">
    <source>
        <dbReference type="EMBL" id="KAF7372156.1"/>
    </source>
</evidence>